<dbReference type="Proteomes" id="UP000712080">
    <property type="component" value="Unassembled WGS sequence"/>
</dbReference>
<proteinExistence type="predicted"/>
<dbReference type="RefSeq" id="WP_169526294.1">
    <property type="nucleotide sequence ID" value="NZ_JAAMPU010000100.1"/>
</dbReference>
<name>A0A972FKD2_9FLAO</name>
<comment type="caution">
    <text evidence="1">The sequence shown here is derived from an EMBL/GenBank/DDBJ whole genome shotgun (WGS) entry which is preliminary data.</text>
</comment>
<reference evidence="1" key="1">
    <citation type="submission" date="2020-02" db="EMBL/GenBank/DDBJ databases">
        <title>Flavobacterium sp. genome.</title>
        <authorList>
            <person name="Jung H.S."/>
            <person name="Baek J.H."/>
            <person name="Jeon C.O."/>
        </authorList>
    </citation>
    <scope>NUCLEOTIDE SEQUENCE</scope>
    <source>
        <strain evidence="1">SE-s28</strain>
    </source>
</reference>
<dbReference type="PROSITE" id="PS51257">
    <property type="entry name" value="PROKAR_LIPOPROTEIN"/>
    <property type="match status" value="1"/>
</dbReference>
<accession>A0A972FKD2</accession>
<protein>
    <submittedName>
        <fullName evidence="1">Uncharacterized protein</fullName>
    </submittedName>
</protein>
<evidence type="ECO:0000313" key="1">
    <source>
        <dbReference type="EMBL" id="NMH27287.1"/>
    </source>
</evidence>
<keyword evidence="2" id="KW-1185">Reference proteome</keyword>
<dbReference type="EMBL" id="JAAMPU010000100">
    <property type="protein sequence ID" value="NMH27287.1"/>
    <property type="molecule type" value="Genomic_DNA"/>
</dbReference>
<evidence type="ECO:0000313" key="2">
    <source>
        <dbReference type="Proteomes" id="UP000712080"/>
    </source>
</evidence>
<organism evidence="1 2">
    <name type="scientific">Flavobacterium silvaticum</name>
    <dbReference type="NCBI Taxonomy" id="1852020"/>
    <lineage>
        <taxon>Bacteria</taxon>
        <taxon>Pseudomonadati</taxon>
        <taxon>Bacteroidota</taxon>
        <taxon>Flavobacteriia</taxon>
        <taxon>Flavobacteriales</taxon>
        <taxon>Flavobacteriaceae</taxon>
        <taxon>Flavobacterium</taxon>
    </lineage>
</organism>
<gene>
    <name evidence="1" type="ORF">G6047_04515</name>
</gene>
<sequence length="330" mass="35647">MKKYLFAGLMLALLSSCDDGDLVYEDLDFDSSDIKECNNTILYKTGADQAFIINLPDVAAALPIQPTVAGTPLNITIGATNRLVYRHYNGTVSVNNICASIPPATPIVDDEWTALNGQMTVETVAIKTANGTDGFEGGEIINHLEHTIRIPNVTFQTSVGTQTYAPFPEDGTAYGVYAEGTFAHPQIPSPNSTLEICDGNLVFNRGSVSLFAVKLSTMLLDPTILNQEKTDYIGTDVLVIFRNYPTGVDLDLIDLATTDGCSDLFGAVSTQEWRGADGVQADLTGQVVVTTTNDVPGHVKHVIHLKNVTLKFGTFEFLLATDYLFGEIII</sequence>
<dbReference type="AlphaFoldDB" id="A0A972FKD2"/>